<sequence length="356" mass="41846">MKALKAYKYRLYPTSKQEEFIQKTFSCVRLVYNLMLQDRIDIYKEMRKNPQQTFKMPTPAKYKKQYPVLREVDSLALANAQVYLDRAFKNFYREKGMGFPKKKKKETVHSYTTNNQHGTVKILDNRYLKVPKLKSLIKMKVHRQPLGEIKSVTISMSASHNYYVSILCEAPIETKTKQQKMVGICSSREKFALLSNGESFEKSYCSKHLKQKLRQEERKLNKRKMIALEKGVDLSQAKNYQKQKIKVAKIREKIANQRTDILNKITTELVSSYDVICIEKAHHSNERPPKHDRSELAWSLFLAKLLYKAQWYGKELICIESEEIETELSFSESTENSEYLRSQKILERGLSKRETL</sequence>
<gene>
    <name evidence="3" type="ORF">HMPREF9498_00131</name>
</gene>
<proteinExistence type="predicted"/>
<dbReference type="Proteomes" id="UP000004846">
    <property type="component" value="Unassembled WGS sequence"/>
</dbReference>
<dbReference type="AlphaFoldDB" id="A0A125WAE1"/>
<dbReference type="HOGENOM" id="CLU_032903_0_0_9"/>
<dbReference type="Pfam" id="PF12323">
    <property type="entry name" value="HTH_OrfB_IS605"/>
    <property type="match status" value="1"/>
</dbReference>
<comment type="caution">
    <text evidence="3">The sequence shown here is derived from an EMBL/GenBank/DDBJ whole genome shotgun (WGS) entry which is preliminary data.</text>
</comment>
<dbReference type="InterPro" id="IPR021027">
    <property type="entry name" value="Transposase_put_HTH"/>
</dbReference>
<protein>
    <submittedName>
        <fullName evidence="3">Putative transposase, IS605 OrfB family</fullName>
    </submittedName>
</protein>
<dbReference type="RefSeq" id="WP_002355796.1">
    <property type="nucleotide sequence ID" value="NZ_GL454411.1"/>
</dbReference>
<dbReference type="GeneID" id="60893250"/>
<evidence type="ECO:0000259" key="1">
    <source>
        <dbReference type="Pfam" id="PF01385"/>
    </source>
</evidence>
<accession>A0A125WAE1</accession>
<dbReference type="InterPro" id="IPR001959">
    <property type="entry name" value="Transposase"/>
</dbReference>
<organism evidence="3 4">
    <name type="scientific">Enterococcus faecalis TX4248</name>
    <dbReference type="NCBI Taxonomy" id="749495"/>
    <lineage>
        <taxon>Bacteria</taxon>
        <taxon>Bacillati</taxon>
        <taxon>Bacillota</taxon>
        <taxon>Bacilli</taxon>
        <taxon>Lactobacillales</taxon>
        <taxon>Enterococcaceae</taxon>
        <taxon>Enterococcus</taxon>
    </lineage>
</organism>
<evidence type="ECO:0000313" key="4">
    <source>
        <dbReference type="Proteomes" id="UP000004846"/>
    </source>
</evidence>
<evidence type="ECO:0000313" key="3">
    <source>
        <dbReference type="EMBL" id="EFM84156.1"/>
    </source>
</evidence>
<feature type="domain" description="Transposase putative helix-turn-helix" evidence="2">
    <location>
        <begin position="1"/>
        <end position="48"/>
    </location>
</feature>
<evidence type="ECO:0000259" key="2">
    <source>
        <dbReference type="Pfam" id="PF12323"/>
    </source>
</evidence>
<dbReference type="Pfam" id="PF01385">
    <property type="entry name" value="OrfB_IS605"/>
    <property type="match status" value="1"/>
</dbReference>
<dbReference type="NCBIfam" id="NF040570">
    <property type="entry name" value="guided_TnpB"/>
    <property type="match status" value="1"/>
</dbReference>
<dbReference type="EMBL" id="AEBR01000005">
    <property type="protein sequence ID" value="EFM84156.1"/>
    <property type="molecule type" value="Genomic_DNA"/>
</dbReference>
<reference evidence="4" key="1">
    <citation type="submission" date="2010-07" db="EMBL/GenBank/DDBJ databases">
        <authorList>
            <person name="Weinstock G."/>
            <person name="Sodergren E."/>
            <person name="Clifton S."/>
            <person name="Fulton L."/>
            <person name="Fulton B."/>
            <person name="Courtney L."/>
            <person name="Fronick C."/>
            <person name="Harrison M."/>
            <person name="Strong C."/>
            <person name="Farmer C."/>
            <person name="Delahaunty K."/>
            <person name="Markovic C."/>
            <person name="Hall O."/>
            <person name="Minx P."/>
            <person name="Tomlinson C."/>
            <person name="Mitreva M."/>
            <person name="Hou S."/>
            <person name="Chen J."/>
            <person name="Wollam A."/>
            <person name="Pepin K.H."/>
            <person name="Johnson M."/>
            <person name="Bhonagiri V."/>
            <person name="Zhang X."/>
            <person name="Suruliraj S."/>
            <person name="Warren W."/>
            <person name="Chinwalla A."/>
            <person name="Mardis E.R."/>
            <person name="Wilson R.K."/>
        </authorList>
    </citation>
    <scope>NUCLEOTIDE SEQUENCE [LARGE SCALE GENOMIC DNA]</scope>
    <source>
        <strain evidence="4">TX4248</strain>
    </source>
</reference>
<name>A0A125WAE1_ENTFL</name>
<feature type="domain" description="Probable transposase IS891/IS1136/IS1341" evidence="1">
    <location>
        <begin position="168"/>
        <end position="280"/>
    </location>
</feature>